<evidence type="ECO:0000313" key="3">
    <source>
        <dbReference type="Proteomes" id="UP000185544"/>
    </source>
</evidence>
<dbReference type="KEGG" id="pabo:BCY86_08255"/>
<name>A0A1L6MYT4_9BACT</name>
<gene>
    <name evidence="2" type="ORF">BCY86_08255</name>
</gene>
<proteinExistence type="predicted"/>
<sequence length="144" mass="15990">MLRGGVRLDGLSYSTRDGSGHGTERGTSRLHIGKKAIFDWNFVQYLHAILSYGEGFRSPQARSLTDGETAPFTKVNSYEIGLGFLGKKCFQARLHFSEHNSAKTSSSIIQQGTMNVSPRPTVMVSVLTSQHVLSKDSYRWSAQY</sequence>
<dbReference type="Proteomes" id="UP000185544">
    <property type="component" value="Chromosome"/>
</dbReference>
<evidence type="ECO:0000313" key="2">
    <source>
        <dbReference type="EMBL" id="APS00666.1"/>
    </source>
</evidence>
<dbReference type="EMBL" id="CP016908">
    <property type="protein sequence ID" value="APS00666.1"/>
    <property type="molecule type" value="Genomic_DNA"/>
</dbReference>
<organism evidence="2 3">
    <name type="scientific">Pajaroellobacter abortibovis</name>
    <dbReference type="NCBI Taxonomy" id="1882918"/>
    <lineage>
        <taxon>Bacteria</taxon>
        <taxon>Pseudomonadati</taxon>
        <taxon>Myxococcota</taxon>
        <taxon>Polyangia</taxon>
        <taxon>Polyangiales</taxon>
        <taxon>Polyangiaceae</taxon>
    </lineage>
</organism>
<feature type="region of interest" description="Disordered" evidence="1">
    <location>
        <begin position="1"/>
        <end position="26"/>
    </location>
</feature>
<accession>A0A1L6MYT4</accession>
<dbReference type="STRING" id="1882918.BCY86_08255"/>
<protein>
    <submittedName>
        <fullName evidence="2">Uncharacterized protein</fullName>
    </submittedName>
</protein>
<evidence type="ECO:0000256" key="1">
    <source>
        <dbReference type="SAM" id="MobiDB-lite"/>
    </source>
</evidence>
<reference evidence="2 3" key="1">
    <citation type="submission" date="2016-08" db="EMBL/GenBank/DDBJ databases">
        <title>Identification and validation of antigenic proteins from Pajaroellobacter abortibovis using de-novo genome sequence assembly and reverse vaccinology.</title>
        <authorList>
            <person name="Welly B.T."/>
            <person name="Miller M.R."/>
            <person name="Stott J.L."/>
            <person name="Blanchard M.T."/>
            <person name="Islas-Trejo A.D."/>
            <person name="O'Rourke S.M."/>
            <person name="Young A.E."/>
            <person name="Medrano J.F."/>
            <person name="Van Eenennaam A.L."/>
        </authorList>
    </citation>
    <scope>NUCLEOTIDE SEQUENCE [LARGE SCALE GENOMIC DNA]</scope>
    <source>
        <strain evidence="2 3">BTF92-0548A/99-0131</strain>
    </source>
</reference>
<dbReference type="AlphaFoldDB" id="A0A1L6MYT4"/>
<keyword evidence="3" id="KW-1185">Reference proteome</keyword>